<gene>
    <name evidence="13" type="ORF">A3I30_00080</name>
</gene>
<dbReference type="SUPFAM" id="SSF89550">
    <property type="entry name" value="PHP domain-like"/>
    <property type="match status" value="1"/>
</dbReference>
<dbReference type="InterPro" id="IPR004013">
    <property type="entry name" value="PHP_dom"/>
</dbReference>
<accession>A0A1F5CD00</accession>
<dbReference type="GO" id="GO:0003887">
    <property type="term" value="F:DNA-directed DNA polymerase activity"/>
    <property type="evidence" value="ECO:0007669"/>
    <property type="project" value="UniProtKB-KW"/>
</dbReference>
<dbReference type="CDD" id="cd04485">
    <property type="entry name" value="DnaE_OBF"/>
    <property type="match status" value="1"/>
</dbReference>
<dbReference type="GO" id="GO:0006260">
    <property type="term" value="P:DNA replication"/>
    <property type="evidence" value="ECO:0007669"/>
    <property type="project" value="UniProtKB-KW"/>
</dbReference>
<dbReference type="InterPro" id="IPR011708">
    <property type="entry name" value="DNA_pol3_alpha_NTPase_dom"/>
</dbReference>
<keyword evidence="6" id="KW-0239">DNA-directed DNA polymerase</keyword>
<dbReference type="Pfam" id="PF02811">
    <property type="entry name" value="PHP"/>
    <property type="match status" value="1"/>
</dbReference>
<evidence type="ECO:0000259" key="10">
    <source>
        <dbReference type="Pfam" id="PF07733"/>
    </source>
</evidence>
<dbReference type="NCBIfam" id="TIGR00594">
    <property type="entry name" value="polc"/>
    <property type="match status" value="1"/>
</dbReference>
<feature type="domain" description="DNA polymerase helix-hairpin-helix motif" evidence="11">
    <location>
        <begin position="722"/>
        <end position="812"/>
    </location>
</feature>
<feature type="non-terminal residue" evidence="13">
    <location>
        <position position="1"/>
    </location>
</feature>
<comment type="catalytic activity">
    <reaction evidence="7">
        <text>DNA(n) + a 2'-deoxyribonucleoside 5'-triphosphate = DNA(n+1) + diphosphate</text>
        <dbReference type="Rhea" id="RHEA:22508"/>
        <dbReference type="Rhea" id="RHEA-COMP:17339"/>
        <dbReference type="Rhea" id="RHEA-COMP:17340"/>
        <dbReference type="ChEBI" id="CHEBI:33019"/>
        <dbReference type="ChEBI" id="CHEBI:61560"/>
        <dbReference type="ChEBI" id="CHEBI:173112"/>
        <dbReference type="EC" id="2.7.7.7"/>
    </reaction>
</comment>
<protein>
    <recommendedName>
        <fullName evidence="2">DNA-directed DNA polymerase</fullName>
        <ecNumber evidence="2">2.7.7.7</ecNumber>
    </recommendedName>
</protein>
<dbReference type="GO" id="GO:0005737">
    <property type="term" value="C:cytoplasm"/>
    <property type="evidence" value="ECO:0007669"/>
    <property type="project" value="UniProtKB-SubCell"/>
</dbReference>
<evidence type="ECO:0000313" key="14">
    <source>
        <dbReference type="Proteomes" id="UP000177197"/>
    </source>
</evidence>
<dbReference type="Gene3D" id="1.10.150.870">
    <property type="match status" value="1"/>
</dbReference>
<dbReference type="Pfam" id="PF17657">
    <property type="entry name" value="DNA_pol3_finger"/>
    <property type="match status" value="1"/>
</dbReference>
<feature type="domain" description="Bacterial DNA polymerase III alpha subunit NTPase" evidence="10">
    <location>
        <begin position="214"/>
        <end position="483"/>
    </location>
</feature>
<keyword evidence="3" id="KW-0808">Transferase</keyword>
<evidence type="ECO:0000256" key="5">
    <source>
        <dbReference type="ARBA" id="ARBA00022705"/>
    </source>
</evidence>
<dbReference type="Pfam" id="PF01336">
    <property type="entry name" value="tRNA_anti-codon"/>
    <property type="match status" value="1"/>
</dbReference>
<dbReference type="GO" id="GO:0008408">
    <property type="term" value="F:3'-5' exonuclease activity"/>
    <property type="evidence" value="ECO:0007669"/>
    <property type="project" value="InterPro"/>
</dbReference>
<evidence type="ECO:0000313" key="13">
    <source>
        <dbReference type="EMBL" id="OGD40725.1"/>
    </source>
</evidence>
<feature type="domain" description="OB" evidence="8">
    <location>
        <begin position="905"/>
        <end position="981"/>
    </location>
</feature>
<dbReference type="InterPro" id="IPR040982">
    <property type="entry name" value="DNA_pol3_finger"/>
</dbReference>
<keyword evidence="5" id="KW-0235">DNA replication</keyword>
<dbReference type="InterPro" id="IPR029460">
    <property type="entry name" value="DNAPol_HHH"/>
</dbReference>
<dbReference type="EMBL" id="MEYV01000002">
    <property type="protein sequence ID" value="OGD40725.1"/>
    <property type="molecule type" value="Genomic_DNA"/>
</dbReference>
<evidence type="ECO:0000256" key="2">
    <source>
        <dbReference type="ARBA" id="ARBA00012417"/>
    </source>
</evidence>
<dbReference type="GO" id="GO:0003676">
    <property type="term" value="F:nucleic acid binding"/>
    <property type="evidence" value="ECO:0007669"/>
    <property type="project" value="InterPro"/>
</dbReference>
<evidence type="ECO:0000256" key="6">
    <source>
        <dbReference type="ARBA" id="ARBA00022932"/>
    </source>
</evidence>
<proteinExistence type="predicted"/>
<dbReference type="Proteomes" id="UP000177197">
    <property type="component" value="Unassembled WGS sequence"/>
</dbReference>
<evidence type="ECO:0000256" key="7">
    <source>
        <dbReference type="ARBA" id="ARBA00049244"/>
    </source>
</evidence>
<organism evidence="13 14">
    <name type="scientific">Candidatus Azambacteria bacterium RIFCSPLOWO2_02_FULL_44_14</name>
    <dbReference type="NCBI Taxonomy" id="1797306"/>
    <lineage>
        <taxon>Bacteria</taxon>
        <taxon>Candidatus Azamiibacteriota</taxon>
    </lineage>
</organism>
<comment type="subcellular location">
    <subcellularLocation>
        <location evidence="1">Cytoplasm</location>
    </subcellularLocation>
</comment>
<dbReference type="InterPro" id="IPR016195">
    <property type="entry name" value="Pol/histidinol_Pase-like"/>
</dbReference>
<dbReference type="Gene3D" id="1.10.10.1600">
    <property type="entry name" value="Bacterial DNA polymerase III alpha subunit, thumb domain"/>
    <property type="match status" value="1"/>
</dbReference>
<evidence type="ECO:0000259" key="12">
    <source>
        <dbReference type="Pfam" id="PF17657"/>
    </source>
</evidence>
<dbReference type="Gene3D" id="3.20.20.140">
    <property type="entry name" value="Metal-dependent hydrolases"/>
    <property type="match status" value="1"/>
</dbReference>
<dbReference type="InterPro" id="IPR004365">
    <property type="entry name" value="NA-bd_OB_tRNA"/>
</dbReference>
<dbReference type="InterPro" id="IPR012340">
    <property type="entry name" value="NA-bd_OB-fold"/>
</dbReference>
<evidence type="ECO:0000256" key="1">
    <source>
        <dbReference type="ARBA" id="ARBA00004496"/>
    </source>
</evidence>
<dbReference type="PANTHER" id="PTHR32294:SF0">
    <property type="entry name" value="DNA POLYMERASE III SUBUNIT ALPHA"/>
    <property type="match status" value="1"/>
</dbReference>
<dbReference type="NCBIfam" id="NF004226">
    <property type="entry name" value="PRK05673.1"/>
    <property type="match status" value="1"/>
</dbReference>
<sequence>KRFHLTLLIKNKTGYGNLVQLITKAHLEGFYYKPRVDKDCLKEHAEGLICLSGCSNSEISHLIYSNQPEAAKNAALEYRDIFGKENFYIELQPHFELDRSKKIYPKLLELAREVEAPIVATNDAHYLAKEDDDYQDVLLAIGTGNKVSDPNRLTMKGVNLSLRSAQDMEELFKDLPEAIENTQKIADACNFEFEFGTMQLPHFELPEGKTIEGYLKELAHEGLKKLFGYTLEEAPEAIRERFLFELSVIKRTGFPSYILIVQDFVNWAKERGIVVGPGRGSAAGSLISYLIGITNIDPIKYNLLFERFLNPDRIAPPDIDLDFADHRRDEVIEYVAQKYGRDHVAQIITFGTMAARAAVRDAGRALGFSYTFCDRVAKMIPFAVGMTFAKALEISDELKQVMDTDPQARQLIQTAQKLEGVARHASTHACGVVITKNPITHYMPIQWAAQSNARAKGQGQALVTQYDMKAVEALGLLKMDFLGLRNLTIIEKALELIEKNYGQRIDIYNIPLDDKDTFGLLARADTTGVFQFESKGMRRYLKELRPNALEDLIVMVAAFRPGPMEFIPTYIARKHGKEKVNYLHPKLAPILESTYGVAIYQEQVLKIANQLAGFTIGEADILRKAVGKKIKKLLDEQREKMIIGMINNGIDKITAEKIWDFIEPFARYGFNRSHAACYALIAYQTAYLKTRYPGEFMTALLNTESFDIDRVAELIEETKRMGIDVSPPDINESARYFTLIQDEFGKRIRFGLGAIKNLGENAVSAIMKELEVGRFTELQSFLERVPAKDLNKKSLESLIKCGALDAYGDRKTLYDNIEELLRYSKDWSRSKESPQGGLFGANISVAPLRIKPTESATKKEKLGWEKELLGLYISDHPLKEYQQLLEKNAVLINNIKPALDGKRINVGGVISSVQKFVTKAHQLMLFVKIEDWLANIEVIVFPSVLEKTANLWQENSMVMIQGRVSNRDGNLKIICDTVQELKAESRI</sequence>
<keyword evidence="4" id="KW-0548">Nucleotidyltransferase</keyword>
<evidence type="ECO:0000259" key="8">
    <source>
        <dbReference type="Pfam" id="PF01336"/>
    </source>
</evidence>
<evidence type="ECO:0000259" key="11">
    <source>
        <dbReference type="Pfam" id="PF14579"/>
    </source>
</evidence>
<dbReference type="Pfam" id="PF07733">
    <property type="entry name" value="DNA_pol3_alpha"/>
    <property type="match status" value="1"/>
</dbReference>
<dbReference type="Gene3D" id="2.40.50.140">
    <property type="entry name" value="Nucleic acid-binding proteins"/>
    <property type="match status" value="1"/>
</dbReference>
<name>A0A1F5CD00_9BACT</name>
<evidence type="ECO:0000256" key="3">
    <source>
        <dbReference type="ARBA" id="ARBA00022679"/>
    </source>
</evidence>
<dbReference type="Pfam" id="PF14579">
    <property type="entry name" value="HHH_6"/>
    <property type="match status" value="1"/>
</dbReference>
<feature type="domain" description="DNA polymerase III alpha subunit finger" evidence="12">
    <location>
        <begin position="486"/>
        <end position="649"/>
    </location>
</feature>
<feature type="domain" description="PHP" evidence="9">
    <location>
        <begin position="2"/>
        <end position="94"/>
    </location>
</feature>
<dbReference type="InterPro" id="IPR004805">
    <property type="entry name" value="DnaE2/DnaE/PolC"/>
</dbReference>
<dbReference type="PANTHER" id="PTHR32294">
    <property type="entry name" value="DNA POLYMERASE III SUBUNIT ALPHA"/>
    <property type="match status" value="1"/>
</dbReference>
<evidence type="ECO:0000259" key="9">
    <source>
        <dbReference type="Pfam" id="PF02811"/>
    </source>
</evidence>
<reference evidence="13 14" key="1">
    <citation type="journal article" date="2016" name="Nat. Commun.">
        <title>Thousands of microbial genomes shed light on interconnected biogeochemical processes in an aquifer system.</title>
        <authorList>
            <person name="Anantharaman K."/>
            <person name="Brown C.T."/>
            <person name="Hug L.A."/>
            <person name="Sharon I."/>
            <person name="Castelle C.J."/>
            <person name="Probst A.J."/>
            <person name="Thomas B.C."/>
            <person name="Singh A."/>
            <person name="Wilkins M.J."/>
            <person name="Karaoz U."/>
            <person name="Brodie E.L."/>
            <person name="Williams K.H."/>
            <person name="Hubbard S.S."/>
            <person name="Banfield J.F."/>
        </authorList>
    </citation>
    <scope>NUCLEOTIDE SEQUENCE [LARGE SCALE GENOMIC DNA]</scope>
</reference>
<dbReference type="EC" id="2.7.7.7" evidence="2"/>
<evidence type="ECO:0000256" key="4">
    <source>
        <dbReference type="ARBA" id="ARBA00022695"/>
    </source>
</evidence>
<comment type="caution">
    <text evidence="13">The sequence shown here is derived from an EMBL/GenBank/DDBJ whole genome shotgun (WGS) entry which is preliminary data.</text>
</comment>
<dbReference type="InterPro" id="IPR041931">
    <property type="entry name" value="DNA_pol3_alpha_thumb_dom"/>
</dbReference>
<dbReference type="AlphaFoldDB" id="A0A1F5CD00"/>